<name>A0AA36J592_9DINO</name>
<dbReference type="EMBL" id="CAUJNA010003338">
    <property type="protein sequence ID" value="CAJ1399461.1"/>
    <property type="molecule type" value="Genomic_DNA"/>
</dbReference>
<dbReference type="AlphaFoldDB" id="A0AA36J592"/>
<evidence type="ECO:0000313" key="3">
    <source>
        <dbReference type="Proteomes" id="UP001178507"/>
    </source>
</evidence>
<protein>
    <submittedName>
        <fullName evidence="2">Uncharacterized protein</fullName>
    </submittedName>
</protein>
<organism evidence="2 3">
    <name type="scientific">Effrenium voratum</name>
    <dbReference type="NCBI Taxonomy" id="2562239"/>
    <lineage>
        <taxon>Eukaryota</taxon>
        <taxon>Sar</taxon>
        <taxon>Alveolata</taxon>
        <taxon>Dinophyceae</taxon>
        <taxon>Suessiales</taxon>
        <taxon>Symbiodiniaceae</taxon>
        <taxon>Effrenium</taxon>
    </lineage>
</organism>
<dbReference type="Proteomes" id="UP001178507">
    <property type="component" value="Unassembled WGS sequence"/>
</dbReference>
<sequence length="232" mass="25944">MSADRVVDSISELAWFLCQEVLRAWTVQQRHPALEDVSCFRATCWWAESSAHAKERGHTYFESGAVDEVSPCRLECRECGSIRTHRAELWNPTEAKGHTDFGKMNPVAARRMVTQLKAEMRIEMRLVQAVPSSGLSVAQGGKQQWSHRNDSSPDQAHASECADPARVGRAARGSEHSFPKAHISLLQGHARVDQLREDSICPVALEQSQPRAGERHQTWPSCHHCFGAHFSP</sequence>
<keyword evidence="3" id="KW-1185">Reference proteome</keyword>
<gene>
    <name evidence="2" type="ORF">EVOR1521_LOCUS22992</name>
</gene>
<feature type="region of interest" description="Disordered" evidence="1">
    <location>
        <begin position="133"/>
        <end position="175"/>
    </location>
</feature>
<evidence type="ECO:0000256" key="1">
    <source>
        <dbReference type="SAM" id="MobiDB-lite"/>
    </source>
</evidence>
<proteinExistence type="predicted"/>
<accession>A0AA36J592</accession>
<feature type="compositionally biased region" description="Polar residues" evidence="1">
    <location>
        <begin position="133"/>
        <end position="146"/>
    </location>
</feature>
<evidence type="ECO:0000313" key="2">
    <source>
        <dbReference type="EMBL" id="CAJ1399461.1"/>
    </source>
</evidence>
<comment type="caution">
    <text evidence="2">The sequence shown here is derived from an EMBL/GenBank/DDBJ whole genome shotgun (WGS) entry which is preliminary data.</text>
</comment>
<reference evidence="2" key="1">
    <citation type="submission" date="2023-08" db="EMBL/GenBank/DDBJ databases">
        <authorList>
            <person name="Chen Y."/>
            <person name="Shah S."/>
            <person name="Dougan E. K."/>
            <person name="Thang M."/>
            <person name="Chan C."/>
        </authorList>
    </citation>
    <scope>NUCLEOTIDE SEQUENCE</scope>
</reference>